<feature type="domain" description="C2H2-type" evidence="8">
    <location>
        <begin position="16"/>
        <end position="40"/>
    </location>
</feature>
<evidence type="ECO:0000256" key="5">
    <source>
        <dbReference type="ARBA" id="ARBA00023242"/>
    </source>
</evidence>
<dbReference type="Proteomes" id="UP000838878">
    <property type="component" value="Chromosome 2"/>
</dbReference>
<feature type="compositionally biased region" description="Polar residues" evidence="7">
    <location>
        <begin position="206"/>
        <end position="221"/>
    </location>
</feature>
<evidence type="ECO:0000259" key="8">
    <source>
        <dbReference type="PROSITE" id="PS50157"/>
    </source>
</evidence>
<feature type="domain" description="C2H2-type" evidence="8">
    <location>
        <begin position="451"/>
        <end position="480"/>
    </location>
</feature>
<evidence type="ECO:0000313" key="9">
    <source>
        <dbReference type="EMBL" id="CAH0721169.1"/>
    </source>
</evidence>
<evidence type="ECO:0000313" key="10">
    <source>
        <dbReference type="Proteomes" id="UP000838878"/>
    </source>
</evidence>
<dbReference type="EMBL" id="OV170222">
    <property type="protein sequence ID" value="CAH0721169.1"/>
    <property type="molecule type" value="Genomic_DNA"/>
</dbReference>
<evidence type="ECO:0000256" key="6">
    <source>
        <dbReference type="PROSITE-ProRule" id="PRU00042"/>
    </source>
</evidence>
<dbReference type="AlphaFoldDB" id="A0A8J9Y8C5"/>
<organism evidence="9 10">
    <name type="scientific">Brenthis ino</name>
    <name type="common">lesser marbled fritillary</name>
    <dbReference type="NCBI Taxonomy" id="405034"/>
    <lineage>
        <taxon>Eukaryota</taxon>
        <taxon>Metazoa</taxon>
        <taxon>Ecdysozoa</taxon>
        <taxon>Arthropoda</taxon>
        <taxon>Hexapoda</taxon>
        <taxon>Insecta</taxon>
        <taxon>Pterygota</taxon>
        <taxon>Neoptera</taxon>
        <taxon>Endopterygota</taxon>
        <taxon>Lepidoptera</taxon>
        <taxon>Glossata</taxon>
        <taxon>Ditrysia</taxon>
        <taxon>Papilionoidea</taxon>
        <taxon>Nymphalidae</taxon>
        <taxon>Heliconiinae</taxon>
        <taxon>Argynnini</taxon>
        <taxon>Brenthis</taxon>
    </lineage>
</organism>
<dbReference type="PANTHER" id="PTHR24394">
    <property type="entry name" value="ZINC FINGER PROTEIN"/>
    <property type="match status" value="1"/>
</dbReference>
<dbReference type="SMART" id="SM00451">
    <property type="entry name" value="ZnF_U1"/>
    <property type="match status" value="4"/>
</dbReference>
<dbReference type="GO" id="GO:0008270">
    <property type="term" value="F:zinc ion binding"/>
    <property type="evidence" value="ECO:0007669"/>
    <property type="project" value="UniProtKB-KW"/>
</dbReference>
<name>A0A8J9Y8C5_9NEOP</name>
<evidence type="ECO:0000256" key="4">
    <source>
        <dbReference type="ARBA" id="ARBA00022833"/>
    </source>
</evidence>
<keyword evidence="3 6" id="KW-0863">Zinc-finger</keyword>
<accession>A0A8J9Y8C5</accession>
<dbReference type="InterPro" id="IPR003604">
    <property type="entry name" value="Matrin/U1-like-C_Znf_C2H2"/>
</dbReference>
<keyword evidence="10" id="KW-1185">Reference proteome</keyword>
<reference evidence="9" key="1">
    <citation type="submission" date="2021-12" db="EMBL/GenBank/DDBJ databases">
        <authorList>
            <person name="Martin H S."/>
        </authorList>
    </citation>
    <scope>NUCLEOTIDE SEQUENCE</scope>
</reference>
<dbReference type="PANTHER" id="PTHR24394:SF29">
    <property type="entry name" value="MYONEURIN"/>
    <property type="match status" value="1"/>
</dbReference>
<evidence type="ECO:0000256" key="1">
    <source>
        <dbReference type="ARBA" id="ARBA00022723"/>
    </source>
</evidence>
<dbReference type="PROSITE" id="PS50157">
    <property type="entry name" value="ZINC_FINGER_C2H2_2"/>
    <property type="match status" value="2"/>
</dbReference>
<keyword evidence="4" id="KW-0862">Zinc</keyword>
<evidence type="ECO:0000256" key="2">
    <source>
        <dbReference type="ARBA" id="ARBA00022737"/>
    </source>
</evidence>
<gene>
    <name evidence="9" type="ORF">BINO364_LOCUS7302</name>
</gene>
<feature type="region of interest" description="Disordered" evidence="7">
    <location>
        <begin position="193"/>
        <end position="221"/>
    </location>
</feature>
<protein>
    <recommendedName>
        <fullName evidence="8">C2H2-type domain-containing protein</fullName>
    </recommendedName>
</protein>
<dbReference type="GO" id="GO:0005634">
    <property type="term" value="C:nucleus"/>
    <property type="evidence" value="ECO:0007669"/>
    <property type="project" value="TreeGrafter"/>
</dbReference>
<dbReference type="InterPro" id="IPR013087">
    <property type="entry name" value="Znf_C2H2_type"/>
</dbReference>
<sequence>MEKYYKNFILCGEADYYCLICQEAFSINEEVDKHLRWENHRKNIKHHEYVPKFRKNFIYKISDCFYCEICNVVMKSAVEHINEDHHQALKSSNDISNKPSVIRRASNGAIKINEIKLTKHQWHSIIDGLCLLCDEPVINAFTHFSLFNHMVKLIQSETICKDNQYYRKLGKDKYFCFTCFKTNNSLETHTAAHIKEITPDDKSSNKTESNTRSQDNNNNEGSDIMKILMDTNIDYFVFDVKNDTATCRECEEIVKADSNSISKHKALHNSCVYIYKDSGKRRAELKIYGKQNFIRLNEGGSKGCCSLCNIHLSAHMKVFKQHVEGAIHRGHLELKGLISDKQHDKPKHKTILIKDFLESKFGPFHVDEYTLIVINDGICMEQISFTFIRMVDYFNSLKGKCFVCDVIMDITKIPEHTKSKQHINLFSASRVFRIKTKGDEEFVRQIRPGLYHCGYCNKVFPYWENIQRHLKSFTHEVQRNKKKLLSIICAKVYLNPLLPLDAIEEYITLRKLDGID</sequence>
<evidence type="ECO:0000256" key="7">
    <source>
        <dbReference type="SAM" id="MobiDB-lite"/>
    </source>
</evidence>
<dbReference type="SMART" id="SM00355">
    <property type="entry name" value="ZnF_C2H2"/>
    <property type="match status" value="6"/>
</dbReference>
<feature type="compositionally biased region" description="Basic and acidic residues" evidence="7">
    <location>
        <begin position="193"/>
        <end position="205"/>
    </location>
</feature>
<dbReference type="OrthoDB" id="6897435at2759"/>
<keyword evidence="2" id="KW-0677">Repeat</keyword>
<dbReference type="GO" id="GO:0003676">
    <property type="term" value="F:nucleic acid binding"/>
    <property type="evidence" value="ECO:0007669"/>
    <property type="project" value="InterPro"/>
</dbReference>
<dbReference type="PROSITE" id="PS00028">
    <property type="entry name" value="ZINC_FINGER_C2H2_1"/>
    <property type="match status" value="2"/>
</dbReference>
<dbReference type="GO" id="GO:0000981">
    <property type="term" value="F:DNA-binding transcription factor activity, RNA polymerase II-specific"/>
    <property type="evidence" value="ECO:0007669"/>
    <property type="project" value="TreeGrafter"/>
</dbReference>
<keyword evidence="5" id="KW-0539">Nucleus</keyword>
<evidence type="ECO:0000256" key="3">
    <source>
        <dbReference type="ARBA" id="ARBA00022771"/>
    </source>
</evidence>
<feature type="non-terminal residue" evidence="9">
    <location>
        <position position="516"/>
    </location>
</feature>
<proteinExistence type="predicted"/>
<keyword evidence="1" id="KW-0479">Metal-binding</keyword>